<comment type="caution">
    <text evidence="1">The sequence shown here is derived from an EMBL/GenBank/DDBJ whole genome shotgun (WGS) entry which is preliminary data.</text>
</comment>
<dbReference type="PROSITE" id="PS00903">
    <property type="entry name" value="CYT_DCMP_DEAMINASES_1"/>
    <property type="match status" value="1"/>
</dbReference>
<dbReference type="GO" id="GO:0016787">
    <property type="term" value="F:hydrolase activity"/>
    <property type="evidence" value="ECO:0007669"/>
    <property type="project" value="InterPro"/>
</dbReference>
<dbReference type="InterPro" id="IPR016193">
    <property type="entry name" value="Cytidine_deaminase-like"/>
</dbReference>
<dbReference type="GO" id="GO:0008270">
    <property type="term" value="F:zinc ion binding"/>
    <property type="evidence" value="ECO:0007669"/>
    <property type="project" value="InterPro"/>
</dbReference>
<evidence type="ECO:0000313" key="1">
    <source>
        <dbReference type="EMBL" id="CAE7773132.1"/>
    </source>
</evidence>
<evidence type="ECO:0000313" key="2">
    <source>
        <dbReference type="Proteomes" id="UP000649617"/>
    </source>
</evidence>
<dbReference type="SUPFAM" id="SSF53927">
    <property type="entry name" value="Cytidine deaminase-like"/>
    <property type="match status" value="1"/>
</dbReference>
<reference evidence="1" key="1">
    <citation type="submission" date="2021-02" db="EMBL/GenBank/DDBJ databases">
        <authorList>
            <person name="Dougan E. K."/>
            <person name="Rhodes N."/>
            <person name="Thang M."/>
            <person name="Chan C."/>
        </authorList>
    </citation>
    <scope>NUCLEOTIDE SEQUENCE</scope>
</reference>
<dbReference type="InterPro" id="IPR016192">
    <property type="entry name" value="APOBEC/CMP_deaminase_Zn-bd"/>
</dbReference>
<dbReference type="EMBL" id="CAJNIZ010047671">
    <property type="protein sequence ID" value="CAE7773132.1"/>
    <property type="molecule type" value="Genomic_DNA"/>
</dbReference>
<organism evidence="1 2">
    <name type="scientific">Symbiodinium pilosum</name>
    <name type="common">Dinoflagellate</name>
    <dbReference type="NCBI Taxonomy" id="2952"/>
    <lineage>
        <taxon>Eukaryota</taxon>
        <taxon>Sar</taxon>
        <taxon>Alveolata</taxon>
        <taxon>Dinophyceae</taxon>
        <taxon>Suessiales</taxon>
        <taxon>Symbiodiniaceae</taxon>
        <taxon>Symbiodinium</taxon>
    </lineage>
</organism>
<protein>
    <submittedName>
        <fullName evidence="1">PpiA protein</fullName>
    </submittedName>
</protein>
<sequence length="169" mass="19824">MSEKPGQSQELIMTRIAFKESMSWVRGSEKGFLPHEPGRLFYSQMPRGLDVRIHEMLQPIFSHINRDDHAERMALLHLTRAFLRRSGWQASDDCAGWLRLYISHFPCISCVAVICQFVRFFPAIRLELDFDNMWKTRFEPADQLGAERFLAEGGLAGRRQRIEQGFYEW</sequence>
<dbReference type="Proteomes" id="UP000649617">
    <property type="component" value="Unassembled WGS sequence"/>
</dbReference>
<proteinExistence type="predicted"/>
<gene>
    <name evidence="1" type="primary">ppiA</name>
    <name evidence="1" type="ORF">SPIL2461_LOCUS22814</name>
</gene>
<dbReference type="AlphaFoldDB" id="A0A812YA47"/>
<keyword evidence="2" id="KW-1185">Reference proteome</keyword>
<accession>A0A812YA47</accession>
<dbReference type="OrthoDB" id="406118at2759"/>
<name>A0A812YA47_SYMPI</name>